<dbReference type="InterPro" id="IPR008160">
    <property type="entry name" value="Collagen"/>
</dbReference>
<feature type="compositionally biased region" description="Basic and acidic residues" evidence="1">
    <location>
        <begin position="267"/>
        <end position="283"/>
    </location>
</feature>
<feature type="signal peptide" evidence="2">
    <location>
        <begin position="1"/>
        <end position="23"/>
    </location>
</feature>
<feature type="region of interest" description="Disordered" evidence="1">
    <location>
        <begin position="169"/>
        <end position="223"/>
    </location>
</feature>
<dbReference type="AlphaFoldDB" id="T1GQH6"/>
<keyword evidence="2" id="KW-0732">Signal</keyword>
<keyword evidence="4" id="KW-1185">Reference proteome</keyword>
<dbReference type="Pfam" id="PF01391">
    <property type="entry name" value="Collagen"/>
    <property type="match status" value="2"/>
</dbReference>
<name>T1GQH6_MEGSC</name>
<dbReference type="PANTHER" id="PTHR37456:SF6">
    <property type="entry name" value="COLLAGEN ALPHA-1(XXIII) CHAIN-LIKE ISOFORM X2"/>
    <property type="match status" value="1"/>
</dbReference>
<proteinExistence type="predicted"/>
<evidence type="ECO:0000256" key="1">
    <source>
        <dbReference type="SAM" id="MobiDB-lite"/>
    </source>
</evidence>
<feature type="compositionally biased region" description="Basic and acidic residues" evidence="1">
    <location>
        <begin position="41"/>
        <end position="55"/>
    </location>
</feature>
<evidence type="ECO:0000256" key="2">
    <source>
        <dbReference type="SAM" id="SignalP"/>
    </source>
</evidence>
<dbReference type="Proteomes" id="UP000015102">
    <property type="component" value="Unassembled WGS sequence"/>
</dbReference>
<feature type="region of interest" description="Disordered" evidence="1">
    <location>
        <begin position="260"/>
        <end position="283"/>
    </location>
</feature>
<reference evidence="3" key="2">
    <citation type="submission" date="2015-06" db="UniProtKB">
        <authorList>
            <consortium name="EnsemblMetazoa"/>
        </authorList>
    </citation>
    <scope>IDENTIFICATION</scope>
</reference>
<organism evidence="3 4">
    <name type="scientific">Megaselia scalaris</name>
    <name type="common">Humpbacked fly</name>
    <name type="synonym">Phora scalaris</name>
    <dbReference type="NCBI Taxonomy" id="36166"/>
    <lineage>
        <taxon>Eukaryota</taxon>
        <taxon>Metazoa</taxon>
        <taxon>Ecdysozoa</taxon>
        <taxon>Arthropoda</taxon>
        <taxon>Hexapoda</taxon>
        <taxon>Insecta</taxon>
        <taxon>Pterygota</taxon>
        <taxon>Neoptera</taxon>
        <taxon>Endopterygota</taxon>
        <taxon>Diptera</taxon>
        <taxon>Brachycera</taxon>
        <taxon>Muscomorpha</taxon>
        <taxon>Platypezoidea</taxon>
        <taxon>Phoridae</taxon>
        <taxon>Megaseliini</taxon>
        <taxon>Megaselia</taxon>
    </lineage>
</organism>
<protein>
    <submittedName>
        <fullName evidence="3">Uncharacterized protein</fullName>
    </submittedName>
</protein>
<sequence length="283" mass="30123">MLYFKVFIIGILLVAGLNAECSGRRKCPPGEAGKPGNVGDVGDKGMKGEKGDPGKDGISGLPGSPGNRGPQGDKGEKGNMGQSNMDTNKLEEELLKIFKNDSKGSFLDELLDRINEISKDNGEIGDKGDEGDCNCNDGSIVFPDDSTTAYPKYKSSSCKWNSRKCRTGMAGEPGMKGNQGASGPKGDSGDAGDNGKSGQPGHPGQSGQKGETGVRGDKGDVKKMDKELLRKTIIELMEKNPKFKEMFLKSVEKHITWRGAKGSQGAKGEKGYCPDIDIRQNFP</sequence>
<dbReference type="STRING" id="36166.T1GQH6"/>
<evidence type="ECO:0000313" key="3">
    <source>
        <dbReference type="EnsemblMetazoa" id="MESCA005883-PA"/>
    </source>
</evidence>
<dbReference type="EnsemblMetazoa" id="MESCA005883-RA">
    <property type="protein sequence ID" value="MESCA005883-PA"/>
    <property type="gene ID" value="MESCA005883"/>
</dbReference>
<evidence type="ECO:0000313" key="4">
    <source>
        <dbReference type="Proteomes" id="UP000015102"/>
    </source>
</evidence>
<dbReference type="Gene3D" id="1.20.5.320">
    <property type="entry name" value="6-Phosphogluconate Dehydrogenase, domain 3"/>
    <property type="match status" value="1"/>
</dbReference>
<dbReference type="PANTHER" id="PTHR37456">
    <property type="entry name" value="SI:CH211-266K2.1"/>
    <property type="match status" value="1"/>
</dbReference>
<feature type="compositionally biased region" description="Basic and acidic residues" evidence="1">
    <location>
        <begin position="212"/>
        <end position="223"/>
    </location>
</feature>
<dbReference type="EMBL" id="CAQQ02395053">
    <property type="status" value="NOT_ANNOTATED_CDS"/>
    <property type="molecule type" value="Genomic_DNA"/>
</dbReference>
<feature type="chain" id="PRO_5004588468" evidence="2">
    <location>
        <begin position="24"/>
        <end position="283"/>
    </location>
</feature>
<feature type="region of interest" description="Disordered" evidence="1">
    <location>
        <begin position="24"/>
        <end position="84"/>
    </location>
</feature>
<dbReference type="InterPro" id="IPR050938">
    <property type="entry name" value="Collagen_Structural_Proteins"/>
</dbReference>
<dbReference type="HOGENOM" id="CLU_984443_0_0_1"/>
<feature type="compositionally biased region" description="Low complexity" evidence="1">
    <location>
        <begin position="196"/>
        <end position="209"/>
    </location>
</feature>
<accession>T1GQH6</accession>
<reference evidence="4" key="1">
    <citation type="submission" date="2013-02" db="EMBL/GenBank/DDBJ databases">
        <authorList>
            <person name="Hughes D."/>
        </authorList>
    </citation>
    <scope>NUCLEOTIDE SEQUENCE</scope>
    <source>
        <strain>Durham</strain>
        <strain evidence="4">NC isolate 2 -- Noor lab</strain>
    </source>
</reference>